<comment type="cofactor">
    <cofactor evidence="1">
        <name>[4Fe-4S] cluster</name>
        <dbReference type="ChEBI" id="CHEBI:49883"/>
    </cofactor>
</comment>
<keyword evidence="3" id="KW-0479">Metal-binding</keyword>
<gene>
    <name evidence="7" type="ordered locus">Dtox_2142</name>
</gene>
<evidence type="ECO:0000313" key="7">
    <source>
        <dbReference type="EMBL" id="ACV62970.1"/>
    </source>
</evidence>
<dbReference type="InterPro" id="IPR051198">
    <property type="entry name" value="BchE-like"/>
</dbReference>
<evidence type="ECO:0000256" key="4">
    <source>
        <dbReference type="ARBA" id="ARBA00023004"/>
    </source>
</evidence>
<dbReference type="EMBL" id="CP001720">
    <property type="protein sequence ID" value="ACV62970.1"/>
    <property type="molecule type" value="Genomic_DNA"/>
</dbReference>
<accession>C8VZ60</accession>
<dbReference type="RefSeq" id="WP_015757674.1">
    <property type="nucleotide sequence ID" value="NC_013216.1"/>
</dbReference>
<dbReference type="OrthoDB" id="9777636at2"/>
<evidence type="ECO:0000256" key="5">
    <source>
        <dbReference type="ARBA" id="ARBA00023014"/>
    </source>
</evidence>
<feature type="domain" description="Radical SAM core" evidence="6">
    <location>
        <begin position="9"/>
        <end position="241"/>
    </location>
</feature>
<dbReference type="SMART" id="SM00729">
    <property type="entry name" value="Elp3"/>
    <property type="match status" value="1"/>
</dbReference>
<sequence length="291" mass="32850">MIYEEPVYRPPSEAYSLIIQVTIGCKHNACSFCGMYREKRFRIKSWEEIKADIDYCKINYLHVRRVFLADGDALAMESAEIIKILDYLYEVFPGLERISMYAGPKDLLAKSPEELKEIHRHGLQILYMGIESGSDIILKQINKGVTSEQMIEAGRKALAAGFVLSATLILGLGSTERSREHAVESARVASAINPSYLALLTLMIMENAPIYRRIKAGQFNILTAEQSLAELKMIIENLYLDSCVFRCNHASNYLPVKGILNQDKDKLVAMLDSVLKNPQKAKLKPEFLRGL</sequence>
<keyword evidence="4" id="KW-0408">Iron</keyword>
<dbReference type="GO" id="GO:0046872">
    <property type="term" value="F:metal ion binding"/>
    <property type="evidence" value="ECO:0007669"/>
    <property type="project" value="UniProtKB-KW"/>
</dbReference>
<dbReference type="GO" id="GO:0051536">
    <property type="term" value="F:iron-sulfur cluster binding"/>
    <property type="evidence" value="ECO:0007669"/>
    <property type="project" value="UniProtKB-KW"/>
</dbReference>
<dbReference type="CDD" id="cd01335">
    <property type="entry name" value="Radical_SAM"/>
    <property type="match status" value="1"/>
</dbReference>
<protein>
    <submittedName>
        <fullName evidence="7">Radical SAM domain protein</fullName>
    </submittedName>
</protein>
<dbReference type="HOGENOM" id="CLU_044464_1_0_9"/>
<keyword evidence="2" id="KW-0949">S-adenosyl-L-methionine</keyword>
<dbReference type="Proteomes" id="UP000002217">
    <property type="component" value="Chromosome"/>
</dbReference>
<dbReference type="InterPro" id="IPR013785">
    <property type="entry name" value="Aldolase_TIM"/>
</dbReference>
<dbReference type="InterPro" id="IPR007197">
    <property type="entry name" value="rSAM"/>
</dbReference>
<dbReference type="AlphaFoldDB" id="C8VZ60"/>
<evidence type="ECO:0000256" key="2">
    <source>
        <dbReference type="ARBA" id="ARBA00022691"/>
    </source>
</evidence>
<dbReference type="GO" id="GO:0003824">
    <property type="term" value="F:catalytic activity"/>
    <property type="evidence" value="ECO:0007669"/>
    <property type="project" value="InterPro"/>
</dbReference>
<evidence type="ECO:0000256" key="1">
    <source>
        <dbReference type="ARBA" id="ARBA00001966"/>
    </source>
</evidence>
<keyword evidence="8" id="KW-1185">Reference proteome</keyword>
<dbReference type="PROSITE" id="PS51918">
    <property type="entry name" value="RADICAL_SAM"/>
    <property type="match status" value="1"/>
</dbReference>
<proteinExistence type="predicted"/>
<dbReference type="SFLD" id="SFLDG01095">
    <property type="entry name" value="Uncharacterised_Radical_SAM_Su"/>
    <property type="match status" value="1"/>
</dbReference>
<reference evidence="7 8" key="1">
    <citation type="journal article" date="2009" name="Stand. Genomic Sci.">
        <title>Complete genome sequence of Desulfotomaculum acetoxidans type strain (5575).</title>
        <authorList>
            <person name="Spring S."/>
            <person name="Lapidus A."/>
            <person name="Schroder M."/>
            <person name="Gleim D."/>
            <person name="Sims D."/>
            <person name="Meincke L."/>
            <person name="Glavina Del Rio T."/>
            <person name="Tice H."/>
            <person name="Copeland A."/>
            <person name="Cheng J.F."/>
            <person name="Lucas S."/>
            <person name="Chen F."/>
            <person name="Nolan M."/>
            <person name="Bruce D."/>
            <person name="Goodwin L."/>
            <person name="Pitluck S."/>
            <person name="Ivanova N."/>
            <person name="Mavromatis K."/>
            <person name="Mikhailova N."/>
            <person name="Pati A."/>
            <person name="Chen A."/>
            <person name="Palaniappan K."/>
            <person name="Land M."/>
            <person name="Hauser L."/>
            <person name="Chang Y.J."/>
            <person name="Jeffries C.D."/>
            <person name="Chain P."/>
            <person name="Saunders E."/>
            <person name="Brettin T."/>
            <person name="Detter J.C."/>
            <person name="Goker M."/>
            <person name="Bristow J."/>
            <person name="Eisen J.A."/>
            <person name="Markowitz V."/>
            <person name="Hugenholtz P."/>
            <person name="Kyrpides N.C."/>
            <person name="Klenk H.P."/>
            <person name="Han C."/>
        </authorList>
    </citation>
    <scope>NUCLEOTIDE SEQUENCE [LARGE SCALE GENOMIC DNA]</scope>
    <source>
        <strain evidence="8">ATCC 49208 / DSM 771 / VKM B-1644</strain>
    </source>
</reference>
<name>C8VZ60_DESAS</name>
<organism evidence="7 8">
    <name type="scientific">Desulfofarcimen acetoxidans (strain ATCC 49208 / DSM 771 / KCTC 5769 / VKM B-1644 / 5575)</name>
    <name type="common">Desulfotomaculum acetoxidans</name>
    <dbReference type="NCBI Taxonomy" id="485916"/>
    <lineage>
        <taxon>Bacteria</taxon>
        <taxon>Bacillati</taxon>
        <taxon>Bacillota</taxon>
        <taxon>Clostridia</taxon>
        <taxon>Eubacteriales</taxon>
        <taxon>Peptococcaceae</taxon>
        <taxon>Desulfofarcimen</taxon>
    </lineage>
</organism>
<dbReference type="InterPro" id="IPR058240">
    <property type="entry name" value="rSAM_sf"/>
</dbReference>
<dbReference type="SFLD" id="SFLDS00029">
    <property type="entry name" value="Radical_SAM"/>
    <property type="match status" value="1"/>
</dbReference>
<dbReference type="Pfam" id="PF04055">
    <property type="entry name" value="Radical_SAM"/>
    <property type="match status" value="1"/>
</dbReference>
<evidence type="ECO:0000313" key="8">
    <source>
        <dbReference type="Proteomes" id="UP000002217"/>
    </source>
</evidence>
<evidence type="ECO:0000259" key="6">
    <source>
        <dbReference type="PROSITE" id="PS51918"/>
    </source>
</evidence>
<dbReference type="STRING" id="485916.Dtox_2142"/>
<dbReference type="PANTHER" id="PTHR43409">
    <property type="entry name" value="ANAEROBIC MAGNESIUM-PROTOPORPHYRIN IX MONOMETHYL ESTER CYCLASE-RELATED"/>
    <property type="match status" value="1"/>
</dbReference>
<dbReference type="SUPFAM" id="SSF102114">
    <property type="entry name" value="Radical SAM enzymes"/>
    <property type="match status" value="1"/>
</dbReference>
<dbReference type="Gene3D" id="3.20.20.70">
    <property type="entry name" value="Aldolase class I"/>
    <property type="match status" value="1"/>
</dbReference>
<dbReference type="eggNOG" id="COG1032">
    <property type="taxonomic scope" value="Bacteria"/>
</dbReference>
<dbReference type="InterPro" id="IPR006638">
    <property type="entry name" value="Elp3/MiaA/NifB-like_rSAM"/>
</dbReference>
<dbReference type="KEGG" id="dae:Dtox_2142"/>
<dbReference type="PANTHER" id="PTHR43409:SF4">
    <property type="entry name" value="RADICAL SAM SUPERFAMILY PROTEIN"/>
    <property type="match status" value="1"/>
</dbReference>
<evidence type="ECO:0000256" key="3">
    <source>
        <dbReference type="ARBA" id="ARBA00022723"/>
    </source>
</evidence>
<dbReference type="SFLD" id="SFLDG01082">
    <property type="entry name" value="B12-binding_domain_containing"/>
    <property type="match status" value="1"/>
</dbReference>
<keyword evidence="5" id="KW-0411">Iron-sulfur</keyword>